<feature type="region of interest" description="Disordered" evidence="11">
    <location>
        <begin position="489"/>
        <end position="530"/>
    </location>
</feature>
<comment type="function">
    <text evidence="10">Ubiquitin ligase protein which is a component of the N-end rule pathway. Recognizes and binds to proteins bearing specific N-terminal residues that are destabilizing according to the N-end rule, leading to their ubiquitination and subsequent degradation.</text>
</comment>
<dbReference type="GO" id="GO:0071596">
    <property type="term" value="P:ubiquitin-dependent protein catabolic process via the N-end rule pathway"/>
    <property type="evidence" value="ECO:0007669"/>
    <property type="project" value="UniProtKB-UniRule"/>
</dbReference>
<comment type="pathway">
    <text evidence="2 10">Protein modification; protein ubiquitination.</text>
</comment>
<evidence type="ECO:0000256" key="1">
    <source>
        <dbReference type="ARBA" id="ARBA00000900"/>
    </source>
</evidence>
<reference evidence="14" key="2">
    <citation type="submission" date="2020-04" db="EMBL/GenBank/DDBJ databases">
        <authorList>
            <consortium name="NCBI Genome Project"/>
        </authorList>
    </citation>
    <scope>NUCLEOTIDE SEQUENCE</scope>
    <source>
        <strain evidence="14">CBS 342.82</strain>
    </source>
</reference>
<evidence type="ECO:0000256" key="10">
    <source>
        <dbReference type="RuleBase" id="RU366018"/>
    </source>
</evidence>
<dbReference type="RefSeq" id="XP_033457760.1">
    <property type="nucleotide sequence ID" value="XM_033605431.1"/>
</dbReference>
<dbReference type="SMART" id="SM00396">
    <property type="entry name" value="ZnF_UBR1"/>
    <property type="match status" value="1"/>
</dbReference>
<dbReference type="Pfam" id="PF02207">
    <property type="entry name" value="zf-UBR"/>
    <property type="match status" value="1"/>
</dbReference>
<dbReference type="GO" id="GO:0005737">
    <property type="term" value="C:cytoplasm"/>
    <property type="evidence" value="ECO:0007669"/>
    <property type="project" value="TreeGrafter"/>
</dbReference>
<evidence type="ECO:0000256" key="3">
    <source>
        <dbReference type="ARBA" id="ARBA00022679"/>
    </source>
</evidence>
<accession>A0A6J3LZP2</accession>
<comment type="similarity">
    <text evidence="8 10">Belongs to the E3 ubiquitin-protein ligase UBR1-like family.</text>
</comment>
<dbReference type="GO" id="GO:0061630">
    <property type="term" value="F:ubiquitin protein ligase activity"/>
    <property type="evidence" value="ECO:0007669"/>
    <property type="project" value="UniProtKB-UniRule"/>
</dbReference>
<dbReference type="InterPro" id="IPR003126">
    <property type="entry name" value="Znf_UBR"/>
</dbReference>
<feature type="zinc finger region" description="UBR-type" evidence="9">
    <location>
        <begin position="85"/>
        <end position="157"/>
    </location>
</feature>
<dbReference type="PANTHER" id="PTHR21497">
    <property type="entry name" value="UBIQUITIN LIGASE E3 ALPHA-RELATED"/>
    <property type="match status" value="1"/>
</dbReference>
<evidence type="ECO:0000256" key="5">
    <source>
        <dbReference type="ARBA" id="ARBA00022771"/>
    </source>
</evidence>
<keyword evidence="3 10" id="KW-0808">Transferase</keyword>
<feature type="region of interest" description="Disordered" evidence="11">
    <location>
        <begin position="1295"/>
        <end position="1315"/>
    </location>
</feature>
<dbReference type="EC" id="2.3.2.27" evidence="10"/>
<dbReference type="Gene3D" id="3.30.1390.10">
    <property type="match status" value="1"/>
</dbReference>
<dbReference type="InterPro" id="IPR039164">
    <property type="entry name" value="UBR1-like"/>
</dbReference>
<dbReference type="OrthoDB" id="26387at2759"/>
<gene>
    <name evidence="14" type="ORF">K489DRAFT_382663</name>
</gene>
<evidence type="ECO:0000256" key="8">
    <source>
        <dbReference type="ARBA" id="ARBA00046341"/>
    </source>
</evidence>
<dbReference type="Pfam" id="PF02617">
    <property type="entry name" value="ClpS"/>
    <property type="match status" value="1"/>
</dbReference>
<keyword evidence="13" id="KW-1185">Reference proteome</keyword>
<evidence type="ECO:0000256" key="2">
    <source>
        <dbReference type="ARBA" id="ARBA00004906"/>
    </source>
</evidence>
<evidence type="ECO:0000256" key="7">
    <source>
        <dbReference type="ARBA" id="ARBA00022833"/>
    </source>
</evidence>
<dbReference type="CDD" id="cd19673">
    <property type="entry name" value="UBR-box_UBR3"/>
    <property type="match status" value="1"/>
</dbReference>
<reference evidence="14" key="3">
    <citation type="submission" date="2025-08" db="UniProtKB">
        <authorList>
            <consortium name="RefSeq"/>
        </authorList>
    </citation>
    <scope>IDENTIFICATION</scope>
    <source>
        <strain evidence="14">CBS 342.82</strain>
    </source>
</reference>
<sequence length="2154" mass="243700">MLMQPSEQLNRELLLQPAAFENRFNHAADCYLRRVLFRSLAANRDDYLKFFFPTGPPSDNSKPWSLREVQGATDGAEYSEGARGTACGHIFKNGESSYVCKTCAADDTCVLCARCFDSSDHDGHMVLIQVSPGNSGCCDCGDKEAWKREVRCSIHTLGYGHDDAHVGNNGHGKQNEALAGPRLPDDLVQAMQATLSRCIDYLCDVFSCSPEQMRDPKTEASIRKDELNARLSQAIYGEEEIEEEPEFALILWNDEKHTMDEVMDQVAKACKVTRKAGLMKAREVDGVGRSIIHYSRDLKTLLDMAAIIEQIKVTVTIRSSRDTFREQMCATIIDWIADIAGCAIGNEPHLLRNLVCEELLRPWNAGSSAEHKLVGEAGLFDHEDEERAQVRARAAELRAIFQQQGGLIELRERQGQTVPVDTENGDEVEIEVEVIGEQETEMTGLDDVDVSEMMMPMDVDDEAQQMPIMMPIVDTDMELDIDFVDGDDEALQPTMTNFNLAPPPPPPPPPTHAQREPQTQQTRGLRSAGAWAAEAQISRRTVDHPFPGIPATPNIKVADETVPSEHWLEIPEGYRRIESKEPYEDIWQRVRLDYLVFYDLRMWKNLRIDLRHLYITTVVTIPKYKAVLGIRFAGLYTALAQLYLIADREPDHSIINLSLQILTTPTITADVVERGNFLTNLMAILYTFLTTRQVGFPEKVNPNATLALESGVVTNRRMFHFLADLRFMFQSDFIHRKLREEQSYLLQFLDLVKLHQGACPNVRAMGEHVEYESEAWINTSAIVQHMNKLCKQVAASFEPGRYGDDNMADLQRAIRTVAQVTLINAYGCERTRFTSAELKHDLTWHSIGPFPRADHIYKVPKYVVQSEPMSFHHPLHYLLSWLIEDARTLSRGDMRSLLQFSTSDLVDPWNSTRVPAPAISLSFDELLSAVFDPPLRVCVWLAQMKTSMWVRNGITLRHQAHQYRSVTQRDVGFQRDIIMIQTGLVLCGSKGERIGERFLAQMIDRFQMTAWFSEDFSLVPGFEEQQQLDVVEDFLHLLVIALSERGNLLTGLDERALHDRILQHDIAHALCFKPLSFSELGSRVTEKVGESDDFNRVLESMTKYRAPEGLSDTGTFELIADHVELVDPYYAHYSRNQREEAEMIYKKHMARKTGKNVDNVVYEPKLARIETGIFSHLSAFTRTPLFCQIIAAAITFARDAVKGTDKVPSTRIETFLHTTLHLLHVALMEDREEPEGSFTHFATLERPTAPSLMKLLFDLNASAQFPSCQPAILHVLRKMQLEPSSDPALANLAAKLDRGETSSPSMPSGEDKEKKRMEAKARQARIMAQMKQQQESFLQHQGLAGFEEESADYDDDMNDAMGADATDERRTWNFPTGTCILCQEETDDQRLYGVFEHIGQSSILRSTPLHDHDFVKEVIETPVSLDRSAESIRPFGVSGENRKEVHKIASDGTMSVYERQDLSKGFPHESSSPNPVGTSCGHMMHFHCFELYSAATSRRHQQQISRNHPERPEEPYEFVCPLCKALGNMFLPIAWRTKECAHEHELHAAQEFGAWLAEMSSDSDDEGQLHRDKVPFFHETGGLFQSASTFAPNSRELDESQKYQEYLQSMFSTSLFGSMQALNTEAFGALRIQPTSRMALTWSRLFGTSAVTTPASSTAADLEMTAEQGKAKELWIAYERMEKNISHVIGGIQDPNATGSNPLPALCRTFGMSISALEIASRGVAGAQLSTCMISDLSEQSVIHLRVLSETIESYLSMHVVRPGSSAVVKETYASRVLMHCQIFGLEDISQEDYVPLLQEDIFLFMVQWMSIKAPNVAQASLMIQLCYWAEIVKTIFVCKEIVKTTSMTDPLFASLRGKTSKNRENFRLALLGMDFEDRRFENIPWIDEQVSTLYHLVEKYALPFLRKSLILMYIRYGLEFKCPYDIDPEASELYRLTKLLHIATIDDLCGIYISSTAGERLQNITSTWLSHAQILKSLNQDDRRVISLAHPTILELVGLPKNYDTLTEEVARRKCPTTGKEISDPAVCLMCGEIFCSQAVCCTVRRSINGKVCKVGGVFQHLEKHGEKVGIFINIRKCYVLFAHGPGQGGFHQAPYLDKHGEPDPTLRRHHQLFLNQRRYDKLFREVWLNHLIPTVIARKLEADHNYGGWETL</sequence>
<evidence type="ECO:0000256" key="4">
    <source>
        <dbReference type="ARBA" id="ARBA00022723"/>
    </source>
</evidence>
<feature type="compositionally biased region" description="Pro residues" evidence="11">
    <location>
        <begin position="501"/>
        <end position="511"/>
    </location>
</feature>
<dbReference type="InterPro" id="IPR036390">
    <property type="entry name" value="WH_DNA-bd_sf"/>
</dbReference>
<evidence type="ECO:0000313" key="14">
    <source>
        <dbReference type="RefSeq" id="XP_033457760.1"/>
    </source>
</evidence>
<dbReference type="FunFam" id="2.10.110.30:FF:000001">
    <property type="entry name" value="E3 ubiquitin-protein ligase UBR2 isoform 1"/>
    <property type="match status" value="1"/>
</dbReference>
<dbReference type="PROSITE" id="PS51157">
    <property type="entry name" value="ZF_UBR"/>
    <property type="match status" value="1"/>
</dbReference>
<dbReference type="PANTHER" id="PTHR21497:SF24">
    <property type="entry name" value="E3 UBIQUITIN-PROTEIN LIGASE UBR1"/>
    <property type="match status" value="1"/>
</dbReference>
<keyword evidence="7 10" id="KW-0862">Zinc</keyword>
<dbReference type="Proteomes" id="UP000504637">
    <property type="component" value="Unplaced"/>
</dbReference>
<organism evidence="14">
    <name type="scientific">Dissoconium aciculare CBS 342.82</name>
    <dbReference type="NCBI Taxonomy" id="1314786"/>
    <lineage>
        <taxon>Eukaryota</taxon>
        <taxon>Fungi</taxon>
        <taxon>Dikarya</taxon>
        <taxon>Ascomycota</taxon>
        <taxon>Pezizomycotina</taxon>
        <taxon>Dothideomycetes</taxon>
        <taxon>Dothideomycetidae</taxon>
        <taxon>Mycosphaerellales</taxon>
        <taxon>Dissoconiaceae</taxon>
        <taxon>Dissoconium</taxon>
    </lineage>
</organism>
<dbReference type="SUPFAM" id="SSF54736">
    <property type="entry name" value="ClpS-like"/>
    <property type="match status" value="1"/>
</dbReference>
<comment type="catalytic activity">
    <reaction evidence="1 10">
        <text>S-ubiquitinyl-[E2 ubiquitin-conjugating enzyme]-L-cysteine + [acceptor protein]-L-lysine = [E2 ubiquitin-conjugating enzyme]-L-cysteine + N(6)-ubiquitinyl-[acceptor protein]-L-lysine.</text>
        <dbReference type="EC" id="2.3.2.27"/>
    </reaction>
</comment>
<evidence type="ECO:0000256" key="6">
    <source>
        <dbReference type="ARBA" id="ARBA00022786"/>
    </source>
</evidence>
<dbReference type="Pfam" id="PF18995">
    <property type="entry name" value="PRT6_C"/>
    <property type="match status" value="1"/>
</dbReference>
<dbReference type="Gene3D" id="2.10.110.30">
    <property type="match status" value="1"/>
</dbReference>
<evidence type="ECO:0000313" key="13">
    <source>
        <dbReference type="Proteomes" id="UP000504637"/>
    </source>
</evidence>
<evidence type="ECO:0000256" key="11">
    <source>
        <dbReference type="SAM" id="MobiDB-lite"/>
    </source>
</evidence>
<reference evidence="14" key="1">
    <citation type="submission" date="2020-01" db="EMBL/GenBank/DDBJ databases">
        <authorList>
            <consortium name="DOE Joint Genome Institute"/>
            <person name="Haridas S."/>
            <person name="Albert R."/>
            <person name="Binder M."/>
            <person name="Bloem J."/>
            <person name="Labutti K."/>
            <person name="Salamov A."/>
            <person name="Andreopoulos B."/>
            <person name="Baker S.E."/>
            <person name="Barry K."/>
            <person name="Bills G."/>
            <person name="Bluhm B.H."/>
            <person name="Cannon C."/>
            <person name="Castanera R."/>
            <person name="Culley D.E."/>
            <person name="Daum C."/>
            <person name="Ezra D."/>
            <person name="Gonzalez J.B."/>
            <person name="Henrissat B."/>
            <person name="Kuo A."/>
            <person name="Liang C."/>
            <person name="Lipzen A."/>
            <person name="Lutzoni F."/>
            <person name="Magnuson J."/>
            <person name="Mondo S."/>
            <person name="Nolan M."/>
            <person name="Ohm R."/>
            <person name="Pangilinan J."/>
            <person name="Park H.-J."/>
            <person name="Ramirez L."/>
            <person name="Alfaro M."/>
            <person name="Sun H."/>
            <person name="Tritt A."/>
            <person name="Yoshinaga Y."/>
            <person name="Zwiers L.-H."/>
            <person name="Turgeon B.G."/>
            <person name="Goodwin S.B."/>
            <person name="Spatafora J.W."/>
            <person name="Crous P.W."/>
            <person name="Grigoriev I.V."/>
        </authorList>
    </citation>
    <scope>NUCLEOTIDE SEQUENCE</scope>
    <source>
        <strain evidence="14">CBS 342.82</strain>
    </source>
</reference>
<evidence type="ECO:0000259" key="12">
    <source>
        <dbReference type="PROSITE" id="PS51157"/>
    </source>
</evidence>
<keyword evidence="5 10" id="KW-0863">Zinc-finger</keyword>
<dbReference type="GO" id="GO:0016567">
    <property type="term" value="P:protein ubiquitination"/>
    <property type="evidence" value="ECO:0007669"/>
    <property type="project" value="UniProtKB-UniRule"/>
</dbReference>
<keyword evidence="6 10" id="KW-0833">Ubl conjugation pathway</keyword>
<dbReference type="InterPro" id="IPR003769">
    <property type="entry name" value="ClpS_core"/>
</dbReference>
<name>A0A6J3LZP2_9PEZI</name>
<dbReference type="SUPFAM" id="SSF46785">
    <property type="entry name" value="Winged helix' DNA-binding domain"/>
    <property type="match status" value="1"/>
</dbReference>
<proteinExistence type="inferred from homology"/>
<dbReference type="GO" id="GO:0008270">
    <property type="term" value="F:zinc ion binding"/>
    <property type="evidence" value="ECO:0007669"/>
    <property type="project" value="UniProtKB-UniRule"/>
</dbReference>
<evidence type="ECO:0000256" key="9">
    <source>
        <dbReference type="PROSITE-ProRule" id="PRU00508"/>
    </source>
</evidence>
<keyword evidence="4 10" id="KW-0479">Metal-binding</keyword>
<dbReference type="InterPro" id="IPR055194">
    <property type="entry name" value="UBR1-like_WH"/>
</dbReference>
<dbReference type="InterPro" id="IPR014719">
    <property type="entry name" value="Ribosomal_bL12_C/ClpS-like"/>
</dbReference>
<dbReference type="GO" id="GO:0000151">
    <property type="term" value="C:ubiquitin ligase complex"/>
    <property type="evidence" value="ECO:0007669"/>
    <property type="project" value="TreeGrafter"/>
</dbReference>
<dbReference type="CDD" id="cd16482">
    <property type="entry name" value="RING-H2_UBR1-like"/>
    <property type="match status" value="1"/>
</dbReference>
<dbReference type="InterPro" id="IPR044046">
    <property type="entry name" value="E3_ligase_UBR-like_C"/>
</dbReference>
<dbReference type="UniPathway" id="UPA00143"/>
<dbReference type="GeneID" id="54363231"/>
<feature type="domain" description="UBR-type" evidence="12">
    <location>
        <begin position="85"/>
        <end position="157"/>
    </location>
</feature>
<protein>
    <recommendedName>
        <fullName evidence="10">E3 ubiquitin-protein ligase</fullName>
        <ecNumber evidence="10">2.3.2.27</ecNumber>
    </recommendedName>
</protein>
<dbReference type="Pfam" id="PF22960">
    <property type="entry name" value="WHD_UBR1"/>
    <property type="match status" value="1"/>
</dbReference>